<evidence type="ECO:0000313" key="2">
    <source>
        <dbReference type="EMBL" id="EEY56331.1"/>
    </source>
</evidence>
<dbReference type="KEGG" id="pif:PITG_09844"/>
<dbReference type="Proteomes" id="UP000006643">
    <property type="component" value="Unassembled WGS sequence"/>
</dbReference>
<dbReference type="EMBL" id="DS028134">
    <property type="protein sequence ID" value="EEY56331.1"/>
    <property type="molecule type" value="Genomic_DNA"/>
</dbReference>
<proteinExistence type="predicted"/>
<dbReference type="AlphaFoldDB" id="D0NEP9"/>
<dbReference type="InParanoid" id="D0NEP9"/>
<dbReference type="GeneID" id="9474629"/>
<dbReference type="RefSeq" id="XP_002902405.1">
    <property type="nucleotide sequence ID" value="XM_002902359.1"/>
</dbReference>
<feature type="compositionally biased region" description="Gly residues" evidence="1">
    <location>
        <begin position="1"/>
        <end position="11"/>
    </location>
</feature>
<reference evidence="3" key="1">
    <citation type="journal article" date="2009" name="Nature">
        <title>Genome sequence and analysis of the Irish potato famine pathogen Phytophthora infestans.</title>
        <authorList>
            <consortium name="The Broad Institute Genome Sequencing Platform"/>
            <person name="Haas B.J."/>
            <person name="Kamoun S."/>
            <person name="Zody M.C."/>
            <person name="Jiang R.H."/>
            <person name="Handsaker R.E."/>
            <person name="Cano L.M."/>
            <person name="Grabherr M."/>
            <person name="Kodira C.D."/>
            <person name="Raffaele S."/>
            <person name="Torto-Alalibo T."/>
            <person name="Bozkurt T.O."/>
            <person name="Ah-Fong A.M."/>
            <person name="Alvarado L."/>
            <person name="Anderson V.L."/>
            <person name="Armstrong M.R."/>
            <person name="Avrova A."/>
            <person name="Baxter L."/>
            <person name="Beynon J."/>
            <person name="Boevink P.C."/>
            <person name="Bollmann S.R."/>
            <person name="Bos J.I."/>
            <person name="Bulone V."/>
            <person name="Cai G."/>
            <person name="Cakir C."/>
            <person name="Carrington J.C."/>
            <person name="Chawner M."/>
            <person name="Conti L."/>
            <person name="Costanzo S."/>
            <person name="Ewan R."/>
            <person name="Fahlgren N."/>
            <person name="Fischbach M.A."/>
            <person name="Fugelstad J."/>
            <person name="Gilroy E.M."/>
            <person name="Gnerre S."/>
            <person name="Green P.J."/>
            <person name="Grenville-Briggs L.J."/>
            <person name="Griffith J."/>
            <person name="Grunwald N.J."/>
            <person name="Horn K."/>
            <person name="Horner N.R."/>
            <person name="Hu C.H."/>
            <person name="Huitema E."/>
            <person name="Jeong D.H."/>
            <person name="Jones A.M."/>
            <person name="Jones J.D."/>
            <person name="Jones R.W."/>
            <person name="Karlsson E.K."/>
            <person name="Kunjeti S.G."/>
            <person name="Lamour K."/>
            <person name="Liu Z."/>
            <person name="Ma L."/>
            <person name="Maclean D."/>
            <person name="Chibucos M.C."/>
            <person name="McDonald H."/>
            <person name="McWalters J."/>
            <person name="Meijer H.J."/>
            <person name="Morgan W."/>
            <person name="Morris P.F."/>
            <person name="Munro C.A."/>
            <person name="O'Neill K."/>
            <person name="Ospina-Giraldo M."/>
            <person name="Pinzon A."/>
            <person name="Pritchard L."/>
            <person name="Ramsahoye B."/>
            <person name="Ren Q."/>
            <person name="Restrepo S."/>
            <person name="Roy S."/>
            <person name="Sadanandom A."/>
            <person name="Savidor A."/>
            <person name="Schornack S."/>
            <person name="Schwartz D.C."/>
            <person name="Schumann U.D."/>
            <person name="Schwessinger B."/>
            <person name="Seyer L."/>
            <person name="Sharpe T."/>
            <person name="Silvar C."/>
            <person name="Song J."/>
            <person name="Studholme D.J."/>
            <person name="Sykes S."/>
            <person name="Thines M."/>
            <person name="van de Vondervoort P.J."/>
            <person name="Phuntumart V."/>
            <person name="Wawra S."/>
            <person name="Weide R."/>
            <person name="Win J."/>
            <person name="Young C."/>
            <person name="Zhou S."/>
            <person name="Fry W."/>
            <person name="Meyers B.C."/>
            <person name="van West P."/>
            <person name="Ristaino J."/>
            <person name="Govers F."/>
            <person name="Birch P.R."/>
            <person name="Whisson S.C."/>
            <person name="Judelson H.S."/>
            <person name="Nusbaum C."/>
        </authorList>
    </citation>
    <scope>NUCLEOTIDE SEQUENCE [LARGE SCALE GENOMIC DNA]</scope>
    <source>
        <strain evidence="3">T30-4</strain>
    </source>
</reference>
<dbReference type="HOGENOM" id="CLU_1889848_0_0_1"/>
<evidence type="ECO:0000256" key="1">
    <source>
        <dbReference type="SAM" id="MobiDB-lite"/>
    </source>
</evidence>
<feature type="region of interest" description="Disordered" evidence="1">
    <location>
        <begin position="73"/>
        <end position="135"/>
    </location>
</feature>
<feature type="compositionally biased region" description="Basic and acidic residues" evidence="1">
    <location>
        <begin position="12"/>
        <end position="27"/>
    </location>
</feature>
<protein>
    <submittedName>
        <fullName evidence="2">Uncharacterized protein</fullName>
    </submittedName>
</protein>
<dbReference type="VEuPathDB" id="FungiDB:PITG_09844"/>
<organism evidence="2 3">
    <name type="scientific">Phytophthora infestans (strain T30-4)</name>
    <name type="common">Potato late blight agent</name>
    <dbReference type="NCBI Taxonomy" id="403677"/>
    <lineage>
        <taxon>Eukaryota</taxon>
        <taxon>Sar</taxon>
        <taxon>Stramenopiles</taxon>
        <taxon>Oomycota</taxon>
        <taxon>Peronosporomycetes</taxon>
        <taxon>Peronosporales</taxon>
        <taxon>Peronosporaceae</taxon>
        <taxon>Phytophthora</taxon>
    </lineage>
</organism>
<evidence type="ECO:0000313" key="3">
    <source>
        <dbReference type="Proteomes" id="UP000006643"/>
    </source>
</evidence>
<sequence>MQQEGGGGDKNGGSKDRKELKDGRSEGDISSGRSVKGCDVLPGRAGGRLPVGYCISPSQRLLIMSSFKRFHDIATEGGDDGMQQEGGGGDKNGGSKDRKELKDGRSEGDISSGRSVKGCDVLPGRAGGRLPVGER</sequence>
<accession>D0NEP9</accession>
<keyword evidence="3" id="KW-1185">Reference proteome</keyword>
<gene>
    <name evidence="2" type="ORF">PITG_09844</name>
</gene>
<name>D0NEP9_PHYIT</name>
<feature type="region of interest" description="Disordered" evidence="1">
    <location>
        <begin position="1"/>
        <end position="51"/>
    </location>
</feature>
<feature type="compositionally biased region" description="Basic and acidic residues" evidence="1">
    <location>
        <begin position="93"/>
        <end position="108"/>
    </location>
</feature>